<evidence type="ECO:0000313" key="3">
    <source>
        <dbReference type="Proteomes" id="UP000756346"/>
    </source>
</evidence>
<dbReference type="AlphaFoldDB" id="A0A9P9BFQ1"/>
<organism evidence="2 3">
    <name type="scientific">Microdochium trichocladiopsis</name>
    <dbReference type="NCBI Taxonomy" id="1682393"/>
    <lineage>
        <taxon>Eukaryota</taxon>
        <taxon>Fungi</taxon>
        <taxon>Dikarya</taxon>
        <taxon>Ascomycota</taxon>
        <taxon>Pezizomycotina</taxon>
        <taxon>Sordariomycetes</taxon>
        <taxon>Xylariomycetidae</taxon>
        <taxon>Xylariales</taxon>
        <taxon>Microdochiaceae</taxon>
        <taxon>Microdochium</taxon>
    </lineage>
</organism>
<feature type="compositionally biased region" description="Basic and acidic residues" evidence="1">
    <location>
        <begin position="241"/>
        <end position="255"/>
    </location>
</feature>
<accession>A0A9P9BFQ1</accession>
<dbReference type="RefSeq" id="XP_046004781.1">
    <property type="nucleotide sequence ID" value="XM_046157498.1"/>
</dbReference>
<dbReference type="EMBL" id="JAGTJQ010000014">
    <property type="protein sequence ID" value="KAH7012516.1"/>
    <property type="molecule type" value="Genomic_DNA"/>
</dbReference>
<dbReference type="OrthoDB" id="4947595at2759"/>
<dbReference type="Proteomes" id="UP000756346">
    <property type="component" value="Unassembled WGS sequence"/>
</dbReference>
<feature type="region of interest" description="Disordered" evidence="1">
    <location>
        <begin position="234"/>
        <end position="255"/>
    </location>
</feature>
<gene>
    <name evidence="2" type="ORF">B0I36DRAFT_355917</name>
</gene>
<evidence type="ECO:0000256" key="1">
    <source>
        <dbReference type="SAM" id="MobiDB-lite"/>
    </source>
</evidence>
<feature type="compositionally biased region" description="Low complexity" evidence="1">
    <location>
        <begin position="1"/>
        <end position="15"/>
    </location>
</feature>
<evidence type="ECO:0000313" key="2">
    <source>
        <dbReference type="EMBL" id="KAH7012516.1"/>
    </source>
</evidence>
<sequence length="255" mass="28120">MALNLGKKGTTTDDGNGVKKAEAQKGGTGHKQSVAATKEALKDPRWDDLQSSIRDMKAKKPPQKKAEENNDKKKNTSWVSETAFYAFRPCDEDGSEADPPLVQPYATTVIASPVRASASSFDIKGFCDIHLQDVIHDERGRRIRPLILKNVAYVADFHTNLVSEAKLKQGGVSTCAVDDSIRVGTSIEDSQVVGNFMRKDSLWVLQYKPVARYVLLPESRAFVFSAFQTGDAQPRQKARRISSDPRPPRADSAEI</sequence>
<dbReference type="GeneID" id="70187044"/>
<proteinExistence type="predicted"/>
<keyword evidence="3" id="KW-1185">Reference proteome</keyword>
<feature type="compositionally biased region" description="Basic and acidic residues" evidence="1">
    <location>
        <begin position="39"/>
        <end position="74"/>
    </location>
</feature>
<protein>
    <submittedName>
        <fullName evidence="2">Uncharacterized protein</fullName>
    </submittedName>
</protein>
<feature type="region of interest" description="Disordered" evidence="1">
    <location>
        <begin position="1"/>
        <end position="75"/>
    </location>
</feature>
<reference evidence="2" key="1">
    <citation type="journal article" date="2021" name="Nat. Commun.">
        <title>Genetic determinants of endophytism in the Arabidopsis root mycobiome.</title>
        <authorList>
            <person name="Mesny F."/>
            <person name="Miyauchi S."/>
            <person name="Thiergart T."/>
            <person name="Pickel B."/>
            <person name="Atanasova L."/>
            <person name="Karlsson M."/>
            <person name="Huettel B."/>
            <person name="Barry K.W."/>
            <person name="Haridas S."/>
            <person name="Chen C."/>
            <person name="Bauer D."/>
            <person name="Andreopoulos W."/>
            <person name="Pangilinan J."/>
            <person name="LaButti K."/>
            <person name="Riley R."/>
            <person name="Lipzen A."/>
            <person name="Clum A."/>
            <person name="Drula E."/>
            <person name="Henrissat B."/>
            <person name="Kohler A."/>
            <person name="Grigoriev I.V."/>
            <person name="Martin F.M."/>
            <person name="Hacquard S."/>
        </authorList>
    </citation>
    <scope>NUCLEOTIDE SEQUENCE</scope>
    <source>
        <strain evidence="2">MPI-CAGE-CH-0230</strain>
    </source>
</reference>
<comment type="caution">
    <text evidence="2">The sequence shown here is derived from an EMBL/GenBank/DDBJ whole genome shotgun (WGS) entry which is preliminary data.</text>
</comment>
<name>A0A9P9BFQ1_9PEZI</name>